<gene>
    <name evidence="1" type="ORF">SAMN03080602_02654</name>
</gene>
<dbReference type="AlphaFoldDB" id="A0A1X7K9F9"/>
<protein>
    <submittedName>
        <fullName evidence="1">Uncharacterized protein</fullName>
    </submittedName>
</protein>
<name>A0A1X7K9F9_9FLAO</name>
<sequence length="58" mass="6570">MGQNSTSHALNGNLVVKREKKWLKNGRDIFVRINGNLQGINRRGVQWTKSCFTDIIGV</sequence>
<evidence type="ECO:0000313" key="1">
    <source>
        <dbReference type="EMBL" id="SMG37695.1"/>
    </source>
</evidence>
<dbReference type="Proteomes" id="UP000193420">
    <property type="component" value="Unassembled WGS sequence"/>
</dbReference>
<dbReference type="STRING" id="188872.SAMN03080602_02654"/>
<keyword evidence="2" id="KW-1185">Reference proteome</keyword>
<evidence type="ECO:0000313" key="2">
    <source>
        <dbReference type="Proteomes" id="UP000193420"/>
    </source>
</evidence>
<dbReference type="EMBL" id="FXAO01000005">
    <property type="protein sequence ID" value="SMG37695.1"/>
    <property type="molecule type" value="Genomic_DNA"/>
</dbReference>
<organism evidence="1 2">
    <name type="scientific">Arenibacter troitsensis</name>
    <dbReference type="NCBI Taxonomy" id="188872"/>
    <lineage>
        <taxon>Bacteria</taxon>
        <taxon>Pseudomonadati</taxon>
        <taxon>Bacteroidota</taxon>
        <taxon>Flavobacteriia</taxon>
        <taxon>Flavobacteriales</taxon>
        <taxon>Flavobacteriaceae</taxon>
        <taxon>Arenibacter</taxon>
    </lineage>
</organism>
<reference evidence="2" key="1">
    <citation type="submission" date="2017-04" db="EMBL/GenBank/DDBJ databases">
        <authorList>
            <person name="Varghese N."/>
            <person name="Submissions S."/>
        </authorList>
    </citation>
    <scope>NUCLEOTIDE SEQUENCE [LARGE SCALE GENOMIC DNA]</scope>
    <source>
        <strain evidence="2">DSM 19835</strain>
    </source>
</reference>
<accession>A0A1X7K9F9</accession>
<proteinExistence type="predicted"/>